<dbReference type="InterPro" id="IPR027417">
    <property type="entry name" value="P-loop_NTPase"/>
</dbReference>
<accession>A0A381VJZ7</accession>
<dbReference type="Gene3D" id="3.40.50.300">
    <property type="entry name" value="P-loop containing nucleotide triphosphate hydrolases"/>
    <property type="match status" value="1"/>
</dbReference>
<dbReference type="Pfam" id="PF13469">
    <property type="entry name" value="Sulfotransfer_3"/>
    <property type="match status" value="1"/>
</dbReference>
<sequence>MHWLSSHEQIHHPWPNESHFLMAGPAEFPTSPIHPKGTTILAPRADLDGVAEHQWVMDKSTFHLYSERALEAVSEHLPDARVIITLRHPVDLMLSMHQEHRKRLTEYETDQDTMIELARAQSFLPDEDVPETYSFLRFPRMKAPTLQWIEALGERIRVVPLASIADDPLGTTNTLLSWLETPIMPPDTELPRYNERGQMNPAGWAKTLRKPPSFLSGLAKILLPTKGLRRAVLDPIRSPGFKPVSTDSPELEAQLRLELEAAFAEEIEFQDNLSSYIDPSLIVGPG</sequence>
<name>A0A381VJZ7_9ZZZZ</name>
<dbReference type="SUPFAM" id="SSF52540">
    <property type="entry name" value="P-loop containing nucleoside triphosphate hydrolases"/>
    <property type="match status" value="1"/>
</dbReference>
<proteinExistence type="predicted"/>
<dbReference type="AlphaFoldDB" id="A0A381VJZ7"/>
<gene>
    <name evidence="1" type="ORF">METZ01_LOCUS93484</name>
</gene>
<organism evidence="1">
    <name type="scientific">marine metagenome</name>
    <dbReference type="NCBI Taxonomy" id="408172"/>
    <lineage>
        <taxon>unclassified sequences</taxon>
        <taxon>metagenomes</taxon>
        <taxon>ecological metagenomes</taxon>
    </lineage>
</organism>
<reference evidence="1" key="1">
    <citation type="submission" date="2018-05" db="EMBL/GenBank/DDBJ databases">
        <authorList>
            <person name="Lanie J.A."/>
            <person name="Ng W.-L."/>
            <person name="Kazmierczak K.M."/>
            <person name="Andrzejewski T.M."/>
            <person name="Davidsen T.M."/>
            <person name="Wayne K.J."/>
            <person name="Tettelin H."/>
            <person name="Glass J.I."/>
            <person name="Rusch D."/>
            <person name="Podicherti R."/>
            <person name="Tsui H.-C.T."/>
            <person name="Winkler M.E."/>
        </authorList>
    </citation>
    <scope>NUCLEOTIDE SEQUENCE</scope>
</reference>
<dbReference type="EMBL" id="UINC01009044">
    <property type="protein sequence ID" value="SVA40630.1"/>
    <property type="molecule type" value="Genomic_DNA"/>
</dbReference>
<evidence type="ECO:0000313" key="1">
    <source>
        <dbReference type="EMBL" id="SVA40630.1"/>
    </source>
</evidence>
<evidence type="ECO:0008006" key="2">
    <source>
        <dbReference type="Google" id="ProtNLM"/>
    </source>
</evidence>
<protein>
    <recommendedName>
        <fullName evidence="2">Sulfotransferase domain-containing protein</fullName>
    </recommendedName>
</protein>